<evidence type="ECO:0000259" key="1">
    <source>
        <dbReference type="Pfam" id="PF12937"/>
    </source>
</evidence>
<dbReference type="SUPFAM" id="SSF81383">
    <property type="entry name" value="F-box domain"/>
    <property type="match status" value="1"/>
</dbReference>
<reference evidence="3" key="1">
    <citation type="submission" date="2014-04" db="EMBL/GenBank/DDBJ databases">
        <title>Evolutionary Origins and Diversification of the Mycorrhizal Mutualists.</title>
        <authorList>
            <consortium name="DOE Joint Genome Institute"/>
            <consortium name="Mycorrhizal Genomics Consortium"/>
            <person name="Kohler A."/>
            <person name="Kuo A."/>
            <person name="Nagy L.G."/>
            <person name="Floudas D."/>
            <person name="Copeland A."/>
            <person name="Barry K.W."/>
            <person name="Cichocki N."/>
            <person name="Veneault-Fourrey C."/>
            <person name="LaButti K."/>
            <person name="Lindquist E.A."/>
            <person name="Lipzen A."/>
            <person name="Lundell T."/>
            <person name="Morin E."/>
            <person name="Murat C."/>
            <person name="Riley R."/>
            <person name="Ohm R."/>
            <person name="Sun H."/>
            <person name="Tunlid A."/>
            <person name="Henrissat B."/>
            <person name="Grigoriev I.V."/>
            <person name="Hibbett D.S."/>
            <person name="Martin F."/>
        </authorList>
    </citation>
    <scope>NUCLEOTIDE SEQUENCE [LARGE SCALE GENOMIC DNA]</scope>
    <source>
        <strain evidence="3">FD-334 SS-4</strain>
    </source>
</reference>
<dbReference type="Pfam" id="PF12937">
    <property type="entry name" value="F-box-like"/>
    <property type="match status" value="1"/>
</dbReference>
<dbReference type="EMBL" id="KN817544">
    <property type="protein sequence ID" value="KJA23261.1"/>
    <property type="molecule type" value="Genomic_DNA"/>
</dbReference>
<dbReference type="OrthoDB" id="3054030at2759"/>
<dbReference type="AlphaFoldDB" id="A0A0D2P3M3"/>
<feature type="domain" description="F-box" evidence="1">
    <location>
        <begin position="8"/>
        <end position="49"/>
    </location>
</feature>
<evidence type="ECO:0000313" key="3">
    <source>
        <dbReference type="Proteomes" id="UP000054270"/>
    </source>
</evidence>
<sequence length="552" mass="62379">MTECPASFDTLPLELLLAIFESTDNKDLLSVGKLCRRLNSIAIPIFLWRVNMKAPEESVFIRPLHNSHADQLSGLTVDFSFVSMKQFVCVLNHRQDNSRKPEDYSKVSPIEGLRKNIQRVHQLISRVQSVDSVCIVFHPMGGFWSLRLPVVEEFLTFFFELVETIALKSCSSLQILHPHLIALKPPYKFHLSSSNAIVKSLALIKPRNSELEGDGWKFRPIFKYKTPPTLSPALTSGFKLKALELYSDFLFVPPFSLWTFGFLKYSQITSLSLLMTAVMTEEEFRFYIFPRIIESLPELLELRLSAPKDNFIATAIELIPRLSKLTKVTFGAAQFGEFPPPSYLLSTARLDNLTAFTGYIDQVTYLLANVTCPILSRVNIIVDDTRGGPSYTVIGGKLAALKKRYSEMQIAPTTSMCVSHHGRATPPHPSTTLTEVDFSMISRLTLELPISLNSDDSDTFLLEFIMGWLDVFSGLTDVTLTTRQPYHDPELLAEMIAAEYANIKTLNVVDYPAVFHYHWSSAATDIRRNIDRQSDTSFFHNKTMEGCVCAEF</sequence>
<dbReference type="InterPro" id="IPR001810">
    <property type="entry name" value="F-box_dom"/>
</dbReference>
<keyword evidence="3" id="KW-1185">Reference proteome</keyword>
<protein>
    <recommendedName>
        <fullName evidence="1">F-box domain-containing protein</fullName>
    </recommendedName>
</protein>
<organism evidence="2 3">
    <name type="scientific">Hypholoma sublateritium (strain FD-334 SS-4)</name>
    <dbReference type="NCBI Taxonomy" id="945553"/>
    <lineage>
        <taxon>Eukaryota</taxon>
        <taxon>Fungi</taxon>
        <taxon>Dikarya</taxon>
        <taxon>Basidiomycota</taxon>
        <taxon>Agaricomycotina</taxon>
        <taxon>Agaricomycetes</taxon>
        <taxon>Agaricomycetidae</taxon>
        <taxon>Agaricales</taxon>
        <taxon>Agaricineae</taxon>
        <taxon>Strophariaceae</taxon>
        <taxon>Hypholoma</taxon>
    </lineage>
</organism>
<evidence type="ECO:0000313" key="2">
    <source>
        <dbReference type="EMBL" id="KJA23261.1"/>
    </source>
</evidence>
<accession>A0A0D2P3M3</accession>
<dbReference type="Proteomes" id="UP000054270">
    <property type="component" value="Unassembled WGS sequence"/>
</dbReference>
<gene>
    <name evidence="2" type="ORF">HYPSUDRAFT_593579</name>
</gene>
<dbReference type="Gene3D" id="1.20.1280.50">
    <property type="match status" value="1"/>
</dbReference>
<dbReference type="InterPro" id="IPR036047">
    <property type="entry name" value="F-box-like_dom_sf"/>
</dbReference>
<proteinExistence type="predicted"/>
<name>A0A0D2P3M3_HYPSF</name>
<dbReference type="OMA" id="LWRYLIN"/>